<dbReference type="SMART" id="SM00052">
    <property type="entry name" value="EAL"/>
    <property type="match status" value="1"/>
</dbReference>
<dbReference type="InterPro" id="IPR000700">
    <property type="entry name" value="PAS-assoc_C"/>
</dbReference>
<dbReference type="CDD" id="cd00130">
    <property type="entry name" value="PAS"/>
    <property type="match status" value="2"/>
</dbReference>
<dbReference type="NCBIfam" id="TIGR00229">
    <property type="entry name" value="sensory_box"/>
    <property type="match status" value="1"/>
</dbReference>
<dbReference type="PANTHER" id="PTHR44757:SF2">
    <property type="entry name" value="BIOFILM ARCHITECTURE MAINTENANCE PROTEIN MBAA"/>
    <property type="match status" value="1"/>
</dbReference>
<protein>
    <submittedName>
        <fullName evidence="5">Bifunctional diguanylate cyclase/phosphodiesterase</fullName>
    </submittedName>
</protein>
<dbReference type="InterPro" id="IPR035919">
    <property type="entry name" value="EAL_sf"/>
</dbReference>
<dbReference type="PROSITE" id="PS50112">
    <property type="entry name" value="PAS"/>
    <property type="match status" value="1"/>
</dbReference>
<dbReference type="SUPFAM" id="SSF55073">
    <property type="entry name" value="Nucleotide cyclase"/>
    <property type="match status" value="1"/>
</dbReference>
<feature type="domain" description="PAC" evidence="2">
    <location>
        <begin position="243"/>
        <end position="295"/>
    </location>
</feature>
<organism evidence="5 6">
    <name type="scientific">Luteimonas soli</name>
    <dbReference type="NCBI Taxonomy" id="1648966"/>
    <lineage>
        <taxon>Bacteria</taxon>
        <taxon>Pseudomonadati</taxon>
        <taxon>Pseudomonadota</taxon>
        <taxon>Gammaproteobacteria</taxon>
        <taxon>Lysobacterales</taxon>
        <taxon>Lysobacteraceae</taxon>
        <taxon>Luteimonas</taxon>
    </lineage>
</organism>
<dbReference type="Gene3D" id="3.30.70.270">
    <property type="match status" value="1"/>
</dbReference>
<dbReference type="InterPro" id="IPR000014">
    <property type="entry name" value="PAS"/>
</dbReference>
<evidence type="ECO:0000259" key="1">
    <source>
        <dbReference type="PROSITE" id="PS50112"/>
    </source>
</evidence>
<evidence type="ECO:0000259" key="2">
    <source>
        <dbReference type="PROSITE" id="PS50113"/>
    </source>
</evidence>
<dbReference type="InterPro" id="IPR001610">
    <property type="entry name" value="PAC"/>
</dbReference>
<dbReference type="Gene3D" id="3.30.450.20">
    <property type="entry name" value="PAS domain"/>
    <property type="match status" value="2"/>
</dbReference>
<reference evidence="6" key="1">
    <citation type="journal article" date="2019" name="Int. J. Syst. Evol. Microbiol.">
        <title>The Global Catalogue of Microorganisms (GCM) 10K type strain sequencing project: providing services to taxonomists for standard genome sequencing and annotation.</title>
        <authorList>
            <consortium name="The Broad Institute Genomics Platform"/>
            <consortium name="The Broad Institute Genome Sequencing Center for Infectious Disease"/>
            <person name="Wu L."/>
            <person name="Ma J."/>
        </authorList>
    </citation>
    <scope>NUCLEOTIDE SEQUENCE [LARGE SCALE GENOMIC DNA]</scope>
    <source>
        <strain evidence="6">KCTC 42441</strain>
    </source>
</reference>
<comment type="caution">
    <text evidence="5">The sequence shown here is derived from an EMBL/GenBank/DDBJ whole genome shotgun (WGS) entry which is preliminary data.</text>
</comment>
<dbReference type="InterPro" id="IPR052155">
    <property type="entry name" value="Biofilm_reg_signaling"/>
</dbReference>
<feature type="domain" description="GGDEF" evidence="4">
    <location>
        <begin position="327"/>
        <end position="461"/>
    </location>
</feature>
<dbReference type="PROSITE" id="PS50883">
    <property type="entry name" value="EAL"/>
    <property type="match status" value="1"/>
</dbReference>
<dbReference type="PROSITE" id="PS50113">
    <property type="entry name" value="PAC"/>
    <property type="match status" value="2"/>
</dbReference>
<keyword evidence="6" id="KW-1185">Reference proteome</keyword>
<feature type="domain" description="PAC" evidence="2">
    <location>
        <begin position="120"/>
        <end position="173"/>
    </location>
</feature>
<dbReference type="InterPro" id="IPR029787">
    <property type="entry name" value="Nucleotide_cyclase"/>
</dbReference>
<dbReference type="SMART" id="SM00086">
    <property type="entry name" value="PAC"/>
    <property type="match status" value="2"/>
</dbReference>
<accession>A0ABV7XLW9</accession>
<feature type="domain" description="EAL" evidence="3">
    <location>
        <begin position="470"/>
        <end position="724"/>
    </location>
</feature>
<dbReference type="SMART" id="SM00091">
    <property type="entry name" value="PAS"/>
    <property type="match status" value="1"/>
</dbReference>
<dbReference type="InterPro" id="IPR043128">
    <property type="entry name" value="Rev_trsase/Diguanyl_cyclase"/>
</dbReference>
<dbReference type="NCBIfam" id="TIGR00254">
    <property type="entry name" value="GGDEF"/>
    <property type="match status" value="1"/>
</dbReference>
<dbReference type="CDD" id="cd01948">
    <property type="entry name" value="EAL"/>
    <property type="match status" value="1"/>
</dbReference>
<dbReference type="PROSITE" id="PS50887">
    <property type="entry name" value="GGDEF"/>
    <property type="match status" value="1"/>
</dbReference>
<dbReference type="EMBL" id="JBHRYA010000007">
    <property type="protein sequence ID" value="MFC3716681.1"/>
    <property type="molecule type" value="Genomic_DNA"/>
</dbReference>
<dbReference type="InterPro" id="IPR035965">
    <property type="entry name" value="PAS-like_dom_sf"/>
</dbReference>
<dbReference type="PANTHER" id="PTHR44757">
    <property type="entry name" value="DIGUANYLATE CYCLASE DGCP"/>
    <property type="match status" value="1"/>
</dbReference>
<dbReference type="SUPFAM" id="SSF55785">
    <property type="entry name" value="PYP-like sensor domain (PAS domain)"/>
    <property type="match status" value="2"/>
</dbReference>
<dbReference type="InterPro" id="IPR001633">
    <property type="entry name" value="EAL_dom"/>
</dbReference>
<dbReference type="Gene3D" id="3.20.20.450">
    <property type="entry name" value="EAL domain"/>
    <property type="match status" value="1"/>
</dbReference>
<dbReference type="SUPFAM" id="SSF141868">
    <property type="entry name" value="EAL domain-like"/>
    <property type="match status" value="1"/>
</dbReference>
<dbReference type="Proteomes" id="UP001595705">
    <property type="component" value="Unassembled WGS sequence"/>
</dbReference>
<dbReference type="Pfam" id="PF08447">
    <property type="entry name" value="PAS_3"/>
    <property type="match status" value="1"/>
</dbReference>
<dbReference type="InterPro" id="IPR000160">
    <property type="entry name" value="GGDEF_dom"/>
</dbReference>
<name>A0ABV7XLW9_9GAMM</name>
<dbReference type="Pfam" id="PF00563">
    <property type="entry name" value="EAL"/>
    <property type="match status" value="1"/>
</dbReference>
<dbReference type="InterPro" id="IPR013655">
    <property type="entry name" value="PAS_fold_3"/>
</dbReference>
<dbReference type="CDD" id="cd01949">
    <property type="entry name" value="GGDEF"/>
    <property type="match status" value="1"/>
</dbReference>
<feature type="domain" description="PAS" evidence="1">
    <location>
        <begin position="170"/>
        <end position="215"/>
    </location>
</feature>
<evidence type="ECO:0000259" key="4">
    <source>
        <dbReference type="PROSITE" id="PS50887"/>
    </source>
</evidence>
<evidence type="ECO:0000259" key="3">
    <source>
        <dbReference type="PROSITE" id="PS50883"/>
    </source>
</evidence>
<evidence type="ECO:0000313" key="6">
    <source>
        <dbReference type="Proteomes" id="UP001595705"/>
    </source>
</evidence>
<dbReference type="RefSeq" id="WP_386744012.1">
    <property type="nucleotide sequence ID" value="NZ_JBHRYA010000007.1"/>
</dbReference>
<dbReference type="Pfam" id="PF13426">
    <property type="entry name" value="PAS_9"/>
    <property type="match status" value="1"/>
</dbReference>
<dbReference type="Pfam" id="PF00990">
    <property type="entry name" value="GGDEF"/>
    <property type="match status" value="1"/>
</dbReference>
<gene>
    <name evidence="5" type="ORF">ACFONC_11025</name>
</gene>
<proteinExistence type="predicted"/>
<evidence type="ECO:0000313" key="5">
    <source>
        <dbReference type="EMBL" id="MFC3716681.1"/>
    </source>
</evidence>
<dbReference type="SMART" id="SM00267">
    <property type="entry name" value="GGDEF"/>
    <property type="match status" value="1"/>
</dbReference>
<sequence length="735" mass="81960">MTDHADLLLLGFIVLVLALVAALATLVALRRRSERDYVAKLRDREARLKLALWATGEHYWDYDLASGKLRRFQPDEKIAQDDGFPRLAGPVEISQVVHPDDLPLARDRLRQYLEGTTPMFRSEHRVLDNLGEWVWIRARGRAVSRDAAGNVLRLAGTALNITSDRHVERERRIASAVLRNMNEAVAVLDHDFGFVSVNPAFTRMTGYADEEIAGRGADLLDSPQHDPAFYRHVREIAARQGRFSGEMWQRRKDGEEFLCAIETSVVQEAEGEPPLYVAVLSDITQQKRAEQELRYLANFDTLTNLPNRTLLSERLSRAIVRARRENNRVAVLFLDLDRFKDINDSLGHAAGDRILRSAAVRLQQTVGQHHTVARLSGDEFTVVLENLESLADADKVAREIIMAFEAPLIIDERQEVSISPSIGISVYPDHGQVPTELLKQADTAMYQAKAAGRRTFTRYDDAMDVSVRQRATISGALRKVIDRGELHLAYQPRLALQPSRITGVEALLRWTSEEHGEIPPSEFIPLAEESGQILEIGEWVLREACLTLHRWRQHGLANLNIAVNMSVLQLLRGNFPEVVQRILADTGVPASALELELTESVLMANAAQTAGKLQAFREIGVSLAIDDFGTGYSSLAYLKRLPITTIKIDKEFIGDLSRDPDDAAITSTVITMAHSLGLNVVAEGVETQAQLQFLRAQGCDEIQGFWLSRPLDAHACLAFIRQWGPARAGATATTP</sequence>